<keyword evidence="2" id="KW-0732">Signal</keyword>
<proteinExistence type="predicted"/>
<feature type="region of interest" description="Disordered" evidence="1">
    <location>
        <begin position="31"/>
        <end position="60"/>
    </location>
</feature>
<sequence>MAFVKLASLLLCLLLVFHALRDSSAHVDLDHHASKAPAAGHQHHVNTQEQDRNKDMEAAEGGVKNLMKIDWGPKTPT</sequence>
<organism evidence="3 4">
    <name type="scientific">Daucus carota subsp. sativus</name>
    <name type="common">Carrot</name>
    <dbReference type="NCBI Taxonomy" id="79200"/>
    <lineage>
        <taxon>Eukaryota</taxon>
        <taxon>Viridiplantae</taxon>
        <taxon>Streptophyta</taxon>
        <taxon>Embryophyta</taxon>
        <taxon>Tracheophyta</taxon>
        <taxon>Spermatophyta</taxon>
        <taxon>Magnoliopsida</taxon>
        <taxon>eudicotyledons</taxon>
        <taxon>Gunneridae</taxon>
        <taxon>Pentapetalae</taxon>
        <taxon>asterids</taxon>
        <taxon>campanulids</taxon>
        <taxon>Apiales</taxon>
        <taxon>Apiaceae</taxon>
        <taxon>Apioideae</taxon>
        <taxon>Scandiceae</taxon>
        <taxon>Daucinae</taxon>
        <taxon>Daucus</taxon>
        <taxon>Daucus sect. Daucus</taxon>
    </lineage>
</organism>
<dbReference type="Proteomes" id="UP000077755">
    <property type="component" value="Chromosome 6"/>
</dbReference>
<keyword evidence="4" id="KW-1185">Reference proteome</keyword>
<evidence type="ECO:0000313" key="4">
    <source>
        <dbReference type="Proteomes" id="UP000077755"/>
    </source>
</evidence>
<dbReference type="Gramene" id="KZM90275">
    <property type="protein sequence ID" value="KZM90275"/>
    <property type="gene ID" value="DCAR_022360"/>
</dbReference>
<evidence type="ECO:0000256" key="2">
    <source>
        <dbReference type="SAM" id="SignalP"/>
    </source>
</evidence>
<gene>
    <name evidence="3" type="ORF">DCAR_0623818</name>
</gene>
<protein>
    <submittedName>
        <fullName evidence="3">Uncharacterized protein</fullName>
    </submittedName>
</protein>
<evidence type="ECO:0000256" key="1">
    <source>
        <dbReference type="SAM" id="MobiDB-lite"/>
    </source>
</evidence>
<feature type="chain" id="PRO_5043982892" evidence="2">
    <location>
        <begin position="26"/>
        <end position="77"/>
    </location>
</feature>
<accession>A0A164VFM3</accession>
<evidence type="ECO:0000313" key="3">
    <source>
        <dbReference type="EMBL" id="WOH04409.1"/>
    </source>
</evidence>
<dbReference type="AlphaFoldDB" id="A0A164VFM3"/>
<feature type="signal peptide" evidence="2">
    <location>
        <begin position="1"/>
        <end position="25"/>
    </location>
</feature>
<reference evidence="3" key="1">
    <citation type="journal article" date="2016" name="Nat. Genet.">
        <title>A high-quality carrot genome assembly provides new insights into carotenoid accumulation and asterid genome evolution.</title>
        <authorList>
            <person name="Iorizzo M."/>
            <person name="Ellison S."/>
            <person name="Senalik D."/>
            <person name="Zeng P."/>
            <person name="Satapoomin P."/>
            <person name="Huang J."/>
            <person name="Bowman M."/>
            <person name="Iovene M."/>
            <person name="Sanseverino W."/>
            <person name="Cavagnaro P."/>
            <person name="Yildiz M."/>
            <person name="Macko-Podgorni A."/>
            <person name="Moranska E."/>
            <person name="Grzebelus E."/>
            <person name="Grzebelus D."/>
            <person name="Ashrafi H."/>
            <person name="Zheng Z."/>
            <person name="Cheng S."/>
            <person name="Spooner D."/>
            <person name="Van Deynze A."/>
            <person name="Simon P."/>
        </authorList>
    </citation>
    <scope>NUCLEOTIDE SEQUENCE</scope>
    <source>
        <tissue evidence="3">Leaf</tissue>
    </source>
</reference>
<dbReference type="EMBL" id="CP093348">
    <property type="protein sequence ID" value="WOH04409.1"/>
    <property type="molecule type" value="Genomic_DNA"/>
</dbReference>
<reference evidence="3" key="2">
    <citation type="submission" date="2022-03" db="EMBL/GenBank/DDBJ databases">
        <title>Draft title - Genomic analysis of global carrot germplasm unveils the trajectory of domestication and the origin of high carotenoid orange carrot.</title>
        <authorList>
            <person name="Iorizzo M."/>
            <person name="Ellison S."/>
            <person name="Senalik D."/>
            <person name="Macko-Podgorni A."/>
            <person name="Grzebelus D."/>
            <person name="Bostan H."/>
            <person name="Rolling W."/>
            <person name="Curaba J."/>
            <person name="Simon P."/>
        </authorList>
    </citation>
    <scope>NUCLEOTIDE SEQUENCE</scope>
    <source>
        <tissue evidence="3">Leaf</tissue>
    </source>
</reference>
<name>A0A164VFM3_DAUCS</name>